<dbReference type="InterPro" id="IPR014719">
    <property type="entry name" value="Ribosomal_bL12_C/ClpS-like"/>
</dbReference>
<dbReference type="SUPFAM" id="SSF54736">
    <property type="entry name" value="ClpS-like"/>
    <property type="match status" value="2"/>
</dbReference>
<comment type="caution">
    <text evidence="3">The sequence shown here is derived from an EMBL/GenBank/DDBJ whole genome shotgun (WGS) entry which is preliminary data.</text>
</comment>
<organism evidence="3 4">
    <name type="scientific">Variovorax paradoxus</name>
    <dbReference type="NCBI Taxonomy" id="34073"/>
    <lineage>
        <taxon>Bacteria</taxon>
        <taxon>Pseudomonadati</taxon>
        <taxon>Pseudomonadota</taxon>
        <taxon>Betaproteobacteria</taxon>
        <taxon>Burkholderiales</taxon>
        <taxon>Comamonadaceae</taxon>
        <taxon>Variovorax</taxon>
    </lineage>
</organism>
<protein>
    <recommendedName>
        <fullName evidence="2">Large ribosomal subunit protein bL12 C-terminal domain-containing protein</fullName>
    </recommendedName>
</protein>
<keyword evidence="1" id="KW-1133">Transmembrane helix</keyword>
<accession>A0A2W5PP31</accession>
<evidence type="ECO:0000259" key="2">
    <source>
        <dbReference type="Pfam" id="PF00542"/>
    </source>
</evidence>
<name>A0A2W5PP31_VARPD</name>
<keyword evidence="1" id="KW-0812">Transmembrane</keyword>
<evidence type="ECO:0000313" key="4">
    <source>
        <dbReference type="Proteomes" id="UP000249135"/>
    </source>
</evidence>
<sequence>MSRPPPDAIAALERGDLIDAIKRTREATGLGLKESKELVERYANGEAGVDTTEDADDFENLLQGHPTPASALPAAARAALQRGQVVEAIKLTREATGLGLKEAKDLVDAARAADGSVPGLAAAGATFDPMHEPGRVRGTGARGALIVVVLLCALLALWAVFAR</sequence>
<gene>
    <name evidence="3" type="ORF">DI563_21780</name>
</gene>
<feature type="domain" description="Large ribosomal subunit protein bL12 C-terminal" evidence="2">
    <location>
        <begin position="86"/>
        <end position="110"/>
    </location>
</feature>
<dbReference type="GO" id="GO:0003735">
    <property type="term" value="F:structural constituent of ribosome"/>
    <property type="evidence" value="ECO:0007669"/>
    <property type="project" value="InterPro"/>
</dbReference>
<dbReference type="GO" id="GO:0006412">
    <property type="term" value="P:translation"/>
    <property type="evidence" value="ECO:0007669"/>
    <property type="project" value="InterPro"/>
</dbReference>
<evidence type="ECO:0000313" key="3">
    <source>
        <dbReference type="EMBL" id="PZQ67282.1"/>
    </source>
</evidence>
<proteinExistence type="predicted"/>
<dbReference type="EMBL" id="QFPP01000360">
    <property type="protein sequence ID" value="PZQ67282.1"/>
    <property type="molecule type" value="Genomic_DNA"/>
</dbReference>
<dbReference type="Gene3D" id="3.30.1390.10">
    <property type="match status" value="2"/>
</dbReference>
<evidence type="ECO:0000256" key="1">
    <source>
        <dbReference type="SAM" id="Phobius"/>
    </source>
</evidence>
<feature type="transmembrane region" description="Helical" evidence="1">
    <location>
        <begin position="143"/>
        <end position="161"/>
    </location>
</feature>
<reference evidence="3 4" key="1">
    <citation type="submission" date="2017-08" db="EMBL/GenBank/DDBJ databases">
        <title>Infants hospitalized years apart are colonized by the same room-sourced microbial strains.</title>
        <authorList>
            <person name="Brooks B."/>
            <person name="Olm M.R."/>
            <person name="Firek B.A."/>
            <person name="Baker R."/>
            <person name="Thomas B.C."/>
            <person name="Morowitz M.J."/>
            <person name="Banfield J.F."/>
        </authorList>
    </citation>
    <scope>NUCLEOTIDE SEQUENCE [LARGE SCALE GENOMIC DNA]</scope>
    <source>
        <strain evidence="3">S2_005_003_R2_41</strain>
    </source>
</reference>
<dbReference type="AlphaFoldDB" id="A0A2W5PP31"/>
<keyword evidence="1" id="KW-0472">Membrane</keyword>
<dbReference type="InterPro" id="IPR013823">
    <property type="entry name" value="Ribosomal_bL12_C"/>
</dbReference>
<dbReference type="Proteomes" id="UP000249135">
    <property type="component" value="Unassembled WGS sequence"/>
</dbReference>
<dbReference type="Pfam" id="PF00542">
    <property type="entry name" value="Ribosomal_L12"/>
    <property type="match status" value="1"/>
</dbReference>